<feature type="chain" id="PRO_5007599315" description="Secapin" evidence="1">
    <location>
        <begin position="20"/>
        <end position="78"/>
    </location>
</feature>
<dbReference type="EMBL" id="KQ434832">
    <property type="protein sequence ID" value="KZC07877.1"/>
    <property type="molecule type" value="Genomic_DNA"/>
</dbReference>
<proteinExistence type="predicted"/>
<evidence type="ECO:0000256" key="1">
    <source>
        <dbReference type="SAM" id="SignalP"/>
    </source>
</evidence>
<evidence type="ECO:0008006" key="4">
    <source>
        <dbReference type="Google" id="ProtNLM"/>
    </source>
</evidence>
<keyword evidence="1" id="KW-0732">Signal</keyword>
<evidence type="ECO:0000313" key="2">
    <source>
        <dbReference type="EMBL" id="KZC07877.1"/>
    </source>
</evidence>
<accession>A0A154P7M2</accession>
<evidence type="ECO:0000313" key="3">
    <source>
        <dbReference type="Proteomes" id="UP000076502"/>
    </source>
</evidence>
<sequence>MKGTICFLTIFWLALGLDARSIPELEAAEPDPSWILPTLPPRTTVEYIPPGAAIVALPYRPCPEGQRMDNRGICRKVL</sequence>
<dbReference type="Proteomes" id="UP000076502">
    <property type="component" value="Unassembled WGS sequence"/>
</dbReference>
<organism evidence="2 3">
    <name type="scientific">Dufourea novaeangliae</name>
    <name type="common">Sweat bee</name>
    <dbReference type="NCBI Taxonomy" id="178035"/>
    <lineage>
        <taxon>Eukaryota</taxon>
        <taxon>Metazoa</taxon>
        <taxon>Ecdysozoa</taxon>
        <taxon>Arthropoda</taxon>
        <taxon>Hexapoda</taxon>
        <taxon>Insecta</taxon>
        <taxon>Pterygota</taxon>
        <taxon>Neoptera</taxon>
        <taxon>Endopterygota</taxon>
        <taxon>Hymenoptera</taxon>
        <taxon>Apocrita</taxon>
        <taxon>Aculeata</taxon>
        <taxon>Apoidea</taxon>
        <taxon>Anthophila</taxon>
        <taxon>Halictidae</taxon>
        <taxon>Rophitinae</taxon>
        <taxon>Dufourea</taxon>
    </lineage>
</organism>
<feature type="signal peptide" evidence="1">
    <location>
        <begin position="1"/>
        <end position="19"/>
    </location>
</feature>
<gene>
    <name evidence="2" type="ORF">WN55_09863</name>
</gene>
<keyword evidence="3" id="KW-1185">Reference proteome</keyword>
<reference evidence="2 3" key="1">
    <citation type="submission" date="2015-07" db="EMBL/GenBank/DDBJ databases">
        <title>The genome of Dufourea novaeangliae.</title>
        <authorList>
            <person name="Pan H."/>
            <person name="Kapheim K."/>
        </authorList>
    </citation>
    <scope>NUCLEOTIDE SEQUENCE [LARGE SCALE GENOMIC DNA]</scope>
    <source>
        <strain evidence="2">0120121106</strain>
        <tissue evidence="2">Whole body</tissue>
    </source>
</reference>
<dbReference type="AlphaFoldDB" id="A0A154P7M2"/>
<protein>
    <recommendedName>
        <fullName evidence="4">Secapin</fullName>
    </recommendedName>
</protein>
<name>A0A154P7M2_DUFNO</name>